<feature type="compositionally biased region" description="Basic residues" evidence="2">
    <location>
        <begin position="306"/>
        <end position="316"/>
    </location>
</feature>
<evidence type="ECO:0000256" key="1">
    <source>
        <dbReference type="SAM" id="Coils"/>
    </source>
</evidence>
<feature type="region of interest" description="Disordered" evidence="2">
    <location>
        <begin position="145"/>
        <end position="169"/>
    </location>
</feature>
<dbReference type="EMBL" id="CAJVPS010001272">
    <property type="protein sequence ID" value="CAG8531881.1"/>
    <property type="molecule type" value="Genomic_DNA"/>
</dbReference>
<evidence type="ECO:0000313" key="4">
    <source>
        <dbReference type="Proteomes" id="UP000789508"/>
    </source>
</evidence>
<accession>A0A9N9AI92</accession>
<comment type="caution">
    <text evidence="3">The sequence shown here is derived from an EMBL/GenBank/DDBJ whole genome shotgun (WGS) entry which is preliminary data.</text>
</comment>
<feature type="compositionally biased region" description="Low complexity" evidence="2">
    <location>
        <begin position="148"/>
        <end position="166"/>
    </location>
</feature>
<proteinExistence type="predicted"/>
<feature type="compositionally biased region" description="Acidic residues" evidence="2">
    <location>
        <begin position="214"/>
        <end position="236"/>
    </location>
</feature>
<feature type="region of interest" description="Disordered" evidence="2">
    <location>
        <begin position="79"/>
        <end position="133"/>
    </location>
</feature>
<evidence type="ECO:0000256" key="2">
    <source>
        <dbReference type="SAM" id="MobiDB-lite"/>
    </source>
</evidence>
<organism evidence="3 4">
    <name type="scientific">Ambispora leptoticha</name>
    <dbReference type="NCBI Taxonomy" id="144679"/>
    <lineage>
        <taxon>Eukaryota</taxon>
        <taxon>Fungi</taxon>
        <taxon>Fungi incertae sedis</taxon>
        <taxon>Mucoromycota</taxon>
        <taxon>Glomeromycotina</taxon>
        <taxon>Glomeromycetes</taxon>
        <taxon>Archaeosporales</taxon>
        <taxon>Ambisporaceae</taxon>
        <taxon>Ambispora</taxon>
    </lineage>
</organism>
<keyword evidence="4" id="KW-1185">Reference proteome</keyword>
<keyword evidence="1" id="KW-0175">Coiled coil</keyword>
<feature type="compositionally biased region" description="Low complexity" evidence="2">
    <location>
        <begin position="86"/>
        <end position="96"/>
    </location>
</feature>
<feature type="compositionally biased region" description="Polar residues" evidence="2">
    <location>
        <begin position="270"/>
        <end position="279"/>
    </location>
</feature>
<feature type="coiled-coil region" evidence="1">
    <location>
        <begin position="2"/>
        <end position="29"/>
    </location>
</feature>
<protein>
    <submittedName>
        <fullName evidence="3">3542_t:CDS:1</fullName>
    </submittedName>
</protein>
<name>A0A9N9AI92_9GLOM</name>
<feature type="region of interest" description="Disordered" evidence="2">
    <location>
        <begin position="213"/>
        <end position="321"/>
    </location>
</feature>
<evidence type="ECO:0000313" key="3">
    <source>
        <dbReference type="EMBL" id="CAG8531881.1"/>
    </source>
</evidence>
<feature type="compositionally biased region" description="Low complexity" evidence="2">
    <location>
        <begin position="103"/>
        <end position="121"/>
    </location>
</feature>
<reference evidence="3" key="1">
    <citation type="submission" date="2021-06" db="EMBL/GenBank/DDBJ databases">
        <authorList>
            <person name="Kallberg Y."/>
            <person name="Tangrot J."/>
            <person name="Rosling A."/>
        </authorList>
    </citation>
    <scope>NUCLEOTIDE SEQUENCE</scope>
    <source>
        <strain evidence="3">FL130A</strain>
    </source>
</reference>
<dbReference type="Proteomes" id="UP000789508">
    <property type="component" value="Unassembled WGS sequence"/>
</dbReference>
<gene>
    <name evidence="3" type="ORF">ALEPTO_LOCUS4977</name>
</gene>
<dbReference type="AlphaFoldDB" id="A0A9N9AI92"/>
<sequence>MSHELDRILGELQQEVEELTADLERQGIDFNIDKHQSRSLNNSIQTSLTGDYSSESDIDLLSLEDIEEEVAKIGSSLKKQPLNIPSSSTTQTSSATIEKIIPSSSSSVTSSRRSSASSLHSQRGKLQRPVSPALTALQTSFINSNRINTSMDSSNSSSPKSANTISPLSPRGIDSLHAIISPNFGQTLENSLPQKDIVNIVPKLGLRQMIQLNSDDDSDSSDNSDSETDSDADSDSDYNPLSMTPRRPLKTQRSMTDLAIKSRQHENLKRSVSNGNKANFSKPLKKHTPSPPSSANTDSSNTQQSKIKRRPTTAHIKHNEIQNQTKTCIKDLGLENMIQECKKDPNQ</sequence>
<feature type="compositionally biased region" description="Polar residues" evidence="2">
    <location>
        <begin position="293"/>
        <end position="305"/>
    </location>
</feature>